<keyword evidence="1 7" id="KW-0560">Oxidoreductase</keyword>
<evidence type="ECO:0000259" key="8">
    <source>
        <dbReference type="PROSITE" id="PS51790"/>
    </source>
</evidence>
<comment type="similarity">
    <text evidence="7">Belongs to the MsrA Met sulfoxide reductase family.</text>
</comment>
<comment type="catalytic activity">
    <reaction evidence="5">
        <text>L-methionyl-[protein] + [thioredoxin]-disulfide + H2O = L-methionyl-(R)-S-oxide-[protein] + [thioredoxin]-dithiol</text>
        <dbReference type="Rhea" id="RHEA:24164"/>
        <dbReference type="Rhea" id="RHEA-COMP:10698"/>
        <dbReference type="Rhea" id="RHEA-COMP:10700"/>
        <dbReference type="Rhea" id="RHEA-COMP:12313"/>
        <dbReference type="Rhea" id="RHEA-COMP:12314"/>
        <dbReference type="ChEBI" id="CHEBI:15377"/>
        <dbReference type="ChEBI" id="CHEBI:16044"/>
        <dbReference type="ChEBI" id="CHEBI:29950"/>
        <dbReference type="ChEBI" id="CHEBI:45764"/>
        <dbReference type="ChEBI" id="CHEBI:50058"/>
        <dbReference type="EC" id="1.8.4.12"/>
    </reaction>
</comment>
<evidence type="ECO:0000256" key="2">
    <source>
        <dbReference type="ARBA" id="ARBA00023268"/>
    </source>
</evidence>
<accession>A0A4Q0YGG8</accession>
<dbReference type="NCBIfam" id="TIGR00401">
    <property type="entry name" value="msrA"/>
    <property type="match status" value="1"/>
</dbReference>
<dbReference type="EC" id="1.8.4.11" evidence="7"/>
<dbReference type="Pfam" id="PF01641">
    <property type="entry name" value="SelR"/>
    <property type="match status" value="1"/>
</dbReference>
<dbReference type="HAMAP" id="MF_01401">
    <property type="entry name" value="MsrA"/>
    <property type="match status" value="1"/>
</dbReference>
<dbReference type="Gene3D" id="3.30.1060.10">
    <property type="entry name" value="Peptide methionine sulphoxide reductase MsrA"/>
    <property type="match status" value="1"/>
</dbReference>
<comment type="catalytic activity">
    <reaction evidence="4 7">
        <text>L-methionyl-[protein] + [thioredoxin]-disulfide + H2O = L-methionyl-(S)-S-oxide-[protein] + [thioredoxin]-dithiol</text>
        <dbReference type="Rhea" id="RHEA:14217"/>
        <dbReference type="Rhea" id="RHEA-COMP:10698"/>
        <dbReference type="Rhea" id="RHEA-COMP:10700"/>
        <dbReference type="Rhea" id="RHEA-COMP:12313"/>
        <dbReference type="Rhea" id="RHEA-COMP:12315"/>
        <dbReference type="ChEBI" id="CHEBI:15377"/>
        <dbReference type="ChEBI" id="CHEBI:16044"/>
        <dbReference type="ChEBI" id="CHEBI:29950"/>
        <dbReference type="ChEBI" id="CHEBI:44120"/>
        <dbReference type="ChEBI" id="CHEBI:50058"/>
        <dbReference type="EC" id="1.8.4.11"/>
    </reaction>
</comment>
<keyword evidence="2" id="KW-0511">Multifunctional enzyme</keyword>
<dbReference type="Proteomes" id="UP000290172">
    <property type="component" value="Unassembled WGS sequence"/>
</dbReference>
<proteinExistence type="inferred from homology"/>
<gene>
    <name evidence="7" type="primary">msrA</name>
    <name evidence="9" type="ORF">CRV08_03115</name>
</gene>
<organism evidence="9 10">
    <name type="scientific">Halarcobacter ebronensis</name>
    <dbReference type="NCBI Taxonomy" id="1462615"/>
    <lineage>
        <taxon>Bacteria</taxon>
        <taxon>Pseudomonadati</taxon>
        <taxon>Campylobacterota</taxon>
        <taxon>Epsilonproteobacteria</taxon>
        <taxon>Campylobacterales</taxon>
        <taxon>Arcobacteraceae</taxon>
        <taxon>Halarcobacter</taxon>
    </lineage>
</organism>
<dbReference type="AlphaFoldDB" id="A0A4Q0YGG8"/>
<dbReference type="GO" id="GO:0033743">
    <property type="term" value="F:peptide-methionine (R)-S-oxide reductase activity"/>
    <property type="evidence" value="ECO:0007669"/>
    <property type="project" value="UniProtKB-EC"/>
</dbReference>
<protein>
    <recommendedName>
        <fullName evidence="7">Peptide methionine sulfoxide reductase MsrA</fullName>
        <shortName evidence="7">Protein-methionine-S-oxide reductase</shortName>
        <ecNumber evidence="7">1.8.4.11</ecNumber>
    </recommendedName>
    <alternativeName>
        <fullName evidence="7">Peptide-methionine (S)-S-oxide reductase</fullName>
        <shortName evidence="7">Peptide Met(O) reductase</shortName>
    </alternativeName>
</protein>
<dbReference type="SUPFAM" id="SSF51316">
    <property type="entry name" value="Mss4-like"/>
    <property type="match status" value="1"/>
</dbReference>
<dbReference type="RefSeq" id="WP_128978964.1">
    <property type="nucleotide sequence ID" value="NZ_PDKJ01000002.1"/>
</dbReference>
<sequence>MSYNKLTTEESYVIDNKGTERPFSGKYNDFYEEGTYLCKKCGAALYRSKDKFTSGCGWPSFDDEIKGAVKRVRDRDGRRVEIVCANCDAHLGHVFEGEGFTKKNTRHCVNSISLKFEGKEKCCEEHAFAYFAAGCFWGVEYHFEKLPGVHSAVSGYMGGHYENPTYRVVCSGMSGHLETVRVEYDECIISFKELAKHFFEIHDFTQRDGQGPDIGNQYLSAIFYTDEKQKQATLELIDELEDMGYKVATSLYDFSKFYEAEEYHQDYYEKNGKIPYCHTYHKIFK</sequence>
<comment type="catalytic activity">
    <reaction evidence="6 7">
        <text>[thioredoxin]-disulfide + L-methionine + H2O = L-methionine (S)-S-oxide + [thioredoxin]-dithiol</text>
        <dbReference type="Rhea" id="RHEA:19993"/>
        <dbReference type="Rhea" id="RHEA-COMP:10698"/>
        <dbReference type="Rhea" id="RHEA-COMP:10700"/>
        <dbReference type="ChEBI" id="CHEBI:15377"/>
        <dbReference type="ChEBI" id="CHEBI:29950"/>
        <dbReference type="ChEBI" id="CHEBI:50058"/>
        <dbReference type="ChEBI" id="CHEBI:57844"/>
        <dbReference type="ChEBI" id="CHEBI:58772"/>
        <dbReference type="EC" id="1.8.4.11"/>
    </reaction>
</comment>
<dbReference type="PANTHER" id="PTHR42799:SF2">
    <property type="entry name" value="MITOCHONDRIAL PEPTIDE METHIONINE SULFOXIDE REDUCTASE"/>
    <property type="match status" value="1"/>
</dbReference>
<dbReference type="InterPro" id="IPR011057">
    <property type="entry name" value="Mss4-like_sf"/>
</dbReference>
<dbReference type="PROSITE" id="PS51790">
    <property type="entry name" value="MSRB"/>
    <property type="match status" value="1"/>
</dbReference>
<dbReference type="NCBIfam" id="NF004036">
    <property type="entry name" value="PRK05508.1"/>
    <property type="match status" value="1"/>
</dbReference>
<dbReference type="GO" id="GO:0005737">
    <property type="term" value="C:cytoplasm"/>
    <property type="evidence" value="ECO:0007669"/>
    <property type="project" value="TreeGrafter"/>
</dbReference>
<evidence type="ECO:0000256" key="5">
    <source>
        <dbReference type="ARBA" id="ARBA00048488"/>
    </source>
</evidence>
<dbReference type="Gene3D" id="2.170.150.20">
    <property type="entry name" value="Peptide methionine sulfoxide reductase"/>
    <property type="match status" value="1"/>
</dbReference>
<dbReference type="InterPro" id="IPR002569">
    <property type="entry name" value="Met_Sox_Rdtase_MsrA_dom"/>
</dbReference>
<evidence type="ECO:0000256" key="6">
    <source>
        <dbReference type="ARBA" id="ARBA00048782"/>
    </source>
</evidence>
<comment type="caution">
    <text evidence="9">The sequence shown here is derived from an EMBL/GenBank/DDBJ whole genome shotgun (WGS) entry which is preliminary data.</text>
</comment>
<dbReference type="SUPFAM" id="SSF55068">
    <property type="entry name" value="Peptide methionine sulfoxide reductase"/>
    <property type="match status" value="1"/>
</dbReference>
<dbReference type="GO" id="GO:0034599">
    <property type="term" value="P:cellular response to oxidative stress"/>
    <property type="evidence" value="ECO:0007669"/>
    <property type="project" value="TreeGrafter"/>
</dbReference>
<evidence type="ECO:0000256" key="1">
    <source>
        <dbReference type="ARBA" id="ARBA00023002"/>
    </source>
</evidence>
<feature type="domain" description="MsrB" evidence="8">
    <location>
        <begin position="1"/>
        <end position="119"/>
    </location>
</feature>
<dbReference type="EMBL" id="PDKJ01000002">
    <property type="protein sequence ID" value="RXJ69710.1"/>
    <property type="molecule type" value="Genomic_DNA"/>
</dbReference>
<evidence type="ECO:0000256" key="3">
    <source>
        <dbReference type="ARBA" id="ARBA00024679"/>
    </source>
</evidence>
<dbReference type="NCBIfam" id="NF004042">
    <property type="entry name" value="PRK05550.1"/>
    <property type="match status" value="1"/>
</dbReference>
<comment type="function">
    <text evidence="3 7">Has an important function as a repair enzyme for proteins that have been inactivated by oxidation. Catalyzes the reversible oxidation-reduction of methionine sulfoxide in proteins to methionine.</text>
</comment>
<feature type="active site" evidence="7">
    <location>
        <position position="135"/>
    </location>
</feature>
<dbReference type="NCBIfam" id="TIGR00357">
    <property type="entry name" value="peptide-methionine (R)-S-oxide reductase MsrB"/>
    <property type="match status" value="1"/>
</dbReference>
<evidence type="ECO:0000313" key="9">
    <source>
        <dbReference type="EMBL" id="RXJ69710.1"/>
    </source>
</evidence>
<dbReference type="InterPro" id="IPR050162">
    <property type="entry name" value="MsrA_MetSO_reductase"/>
</dbReference>
<evidence type="ECO:0000313" key="10">
    <source>
        <dbReference type="Proteomes" id="UP000290172"/>
    </source>
</evidence>
<dbReference type="Pfam" id="PF01625">
    <property type="entry name" value="PMSR"/>
    <property type="match status" value="1"/>
</dbReference>
<dbReference type="InterPro" id="IPR036509">
    <property type="entry name" value="Met_Sox_Rdtase_MsrA_sf"/>
</dbReference>
<name>A0A4Q0YGG8_9BACT</name>
<evidence type="ECO:0000256" key="7">
    <source>
        <dbReference type="HAMAP-Rule" id="MF_01401"/>
    </source>
</evidence>
<reference evidence="9 10" key="1">
    <citation type="submission" date="2017-10" db="EMBL/GenBank/DDBJ databases">
        <title>Genomics of the genus Arcobacter.</title>
        <authorList>
            <person name="Perez-Cataluna A."/>
            <person name="Figueras M.J."/>
        </authorList>
    </citation>
    <scope>NUCLEOTIDE SEQUENCE [LARGE SCALE GENOMIC DNA]</scope>
    <source>
        <strain evidence="9 10">CECT 8993</strain>
    </source>
</reference>
<dbReference type="GO" id="GO:0008113">
    <property type="term" value="F:peptide-methionine (S)-S-oxide reductase activity"/>
    <property type="evidence" value="ECO:0007669"/>
    <property type="project" value="UniProtKB-UniRule"/>
</dbReference>
<dbReference type="PANTHER" id="PTHR42799">
    <property type="entry name" value="MITOCHONDRIAL PEPTIDE METHIONINE SULFOXIDE REDUCTASE"/>
    <property type="match status" value="1"/>
</dbReference>
<evidence type="ECO:0000256" key="4">
    <source>
        <dbReference type="ARBA" id="ARBA00047806"/>
    </source>
</evidence>
<dbReference type="InterPro" id="IPR002579">
    <property type="entry name" value="Met_Sox_Rdtase_MsrB_dom"/>
</dbReference>
<dbReference type="GO" id="GO:0033744">
    <property type="term" value="F:L-methionine:thioredoxin-disulfide S-oxidoreductase activity"/>
    <property type="evidence" value="ECO:0007669"/>
    <property type="project" value="RHEA"/>
</dbReference>